<dbReference type="EMBL" id="AAVO02000002">
    <property type="protein sequence ID" value="EDM88848.1"/>
    <property type="molecule type" value="Genomic_DNA"/>
</dbReference>
<dbReference type="Proteomes" id="UP000006002">
    <property type="component" value="Unassembled WGS sequence"/>
</dbReference>
<name>A5ZPQ2_9FIRM</name>
<sequence>MLHWNLVGIHGNGCNSHSHGKRKEGADSLCGIMKKDCSIR</sequence>
<evidence type="ECO:0000313" key="2">
    <source>
        <dbReference type="Proteomes" id="UP000006002"/>
    </source>
</evidence>
<dbReference type="HOGENOM" id="CLU_3285744_0_0_9"/>
<protein>
    <submittedName>
        <fullName evidence="1">Uncharacterized protein</fullName>
    </submittedName>
</protein>
<dbReference type="AlphaFoldDB" id="A5ZPQ2"/>
<gene>
    <name evidence="1" type="ORF">RUMOBE_00969</name>
</gene>
<accession>A5ZPQ2</accession>
<comment type="caution">
    <text evidence="1">The sequence shown here is derived from an EMBL/GenBank/DDBJ whole genome shotgun (WGS) entry which is preliminary data.</text>
</comment>
<organism evidence="1 2">
    <name type="scientific">Blautia obeum ATCC 29174</name>
    <dbReference type="NCBI Taxonomy" id="411459"/>
    <lineage>
        <taxon>Bacteria</taxon>
        <taxon>Bacillati</taxon>
        <taxon>Bacillota</taxon>
        <taxon>Clostridia</taxon>
        <taxon>Lachnospirales</taxon>
        <taxon>Lachnospiraceae</taxon>
        <taxon>Blautia</taxon>
    </lineage>
</organism>
<proteinExistence type="predicted"/>
<reference evidence="1 2" key="1">
    <citation type="submission" date="2007-03" db="EMBL/GenBank/DDBJ databases">
        <authorList>
            <person name="Fulton L."/>
            <person name="Clifton S."/>
            <person name="Fulton B."/>
            <person name="Xu J."/>
            <person name="Minx P."/>
            <person name="Pepin K.H."/>
            <person name="Johnson M."/>
            <person name="Thiruvilangam P."/>
            <person name="Bhonagiri V."/>
            <person name="Nash W.E."/>
            <person name="Mardis E.R."/>
            <person name="Wilson R.K."/>
        </authorList>
    </citation>
    <scope>NUCLEOTIDE SEQUENCE [LARGE SCALE GENOMIC DNA]</scope>
    <source>
        <strain evidence="1 2">ATCC 29174</strain>
    </source>
</reference>
<evidence type="ECO:0000313" key="1">
    <source>
        <dbReference type="EMBL" id="EDM88848.1"/>
    </source>
</evidence>
<reference evidence="1 2" key="2">
    <citation type="submission" date="2007-04" db="EMBL/GenBank/DDBJ databases">
        <title>Draft genome sequence of Ruminococcus obeum (ATCC 29174).</title>
        <authorList>
            <person name="Sudarsanam P."/>
            <person name="Ley R."/>
            <person name="Guruge J."/>
            <person name="Turnbaugh P.J."/>
            <person name="Mahowald M."/>
            <person name="Liep D."/>
            <person name="Gordon J."/>
        </authorList>
    </citation>
    <scope>NUCLEOTIDE SEQUENCE [LARGE SCALE GENOMIC DNA]</scope>
    <source>
        <strain evidence="1 2">ATCC 29174</strain>
    </source>
</reference>